<reference evidence="1 2" key="1">
    <citation type="submission" date="2013-08" db="EMBL/GenBank/DDBJ databases">
        <title>Gluconobacter thailandicus NBRC 3257 whole genome sequence.</title>
        <authorList>
            <person name="Matsutani M."/>
            <person name="Yakushi T."/>
            <person name="Matsushita K."/>
        </authorList>
    </citation>
    <scope>NUCLEOTIDE SEQUENCE [LARGE SCALE GENOMIC DNA]</scope>
    <source>
        <strain evidence="1 2">NBRC 3257</strain>
    </source>
</reference>
<comment type="caution">
    <text evidence="1">The sequence shown here is derived from an EMBL/GenBank/DDBJ whole genome shotgun (WGS) entry which is preliminary data.</text>
</comment>
<evidence type="ECO:0000313" key="2">
    <source>
        <dbReference type="Proteomes" id="UP000018209"/>
    </source>
</evidence>
<dbReference type="Proteomes" id="UP000018209">
    <property type="component" value="Unassembled WGS sequence"/>
</dbReference>
<sequence>MDDRQVLSGIIFVNRDGLCQRNAPKDHGPYKTLYNRWTR</sequence>
<accession>A0ABQ0J1B2</accession>
<dbReference type="EMBL" id="BASM01000054">
    <property type="protein sequence ID" value="GAD28253.1"/>
    <property type="molecule type" value="Genomic_DNA"/>
</dbReference>
<keyword evidence="2" id="KW-1185">Reference proteome</keyword>
<proteinExistence type="predicted"/>
<organism evidence="1 2">
    <name type="scientific">Gluconobacter thailandicus NBRC 3257</name>
    <dbReference type="NCBI Taxonomy" id="1381097"/>
    <lineage>
        <taxon>Bacteria</taxon>
        <taxon>Pseudomonadati</taxon>
        <taxon>Pseudomonadota</taxon>
        <taxon>Alphaproteobacteria</taxon>
        <taxon>Acetobacterales</taxon>
        <taxon>Acetobacteraceae</taxon>
        <taxon>Gluconobacter</taxon>
    </lineage>
</organism>
<evidence type="ECO:0000313" key="1">
    <source>
        <dbReference type="EMBL" id="GAD28253.1"/>
    </source>
</evidence>
<protein>
    <submittedName>
        <fullName evidence="1">Transposase</fullName>
    </submittedName>
</protein>
<gene>
    <name evidence="1" type="ORF">NBRC3257_3252</name>
</gene>
<name>A0ABQ0J1B2_GLUTH</name>